<dbReference type="Proteomes" id="UP000005666">
    <property type="component" value="Chromosome 15"/>
</dbReference>
<dbReference type="InterPro" id="IPR037200">
    <property type="entry name" value="Isy1_sf"/>
</dbReference>
<dbReference type="OMA" id="QKSTRIY"/>
<evidence type="ECO:0000256" key="1">
    <source>
        <dbReference type="ARBA" id="ARBA00004123"/>
    </source>
</evidence>
<dbReference type="InterPro" id="IPR009360">
    <property type="entry name" value="Isy1"/>
</dbReference>
<dbReference type="PANTHER" id="PTHR13021">
    <property type="entry name" value="PRE-MRNA-SPLICING FACTOR ISY1"/>
    <property type="match status" value="1"/>
</dbReference>
<evidence type="ECO:0000256" key="5">
    <source>
        <dbReference type="ARBA" id="ARBA00023242"/>
    </source>
</evidence>
<dbReference type="STRING" id="1071381.G8C1J0"/>
<dbReference type="EMBL" id="HE612870">
    <property type="protein sequence ID" value="CCE66018.1"/>
    <property type="molecule type" value="Genomic_DNA"/>
</dbReference>
<dbReference type="GO" id="GO:0071020">
    <property type="term" value="C:post-spliceosomal complex"/>
    <property type="evidence" value="ECO:0007669"/>
    <property type="project" value="EnsemblFungi"/>
</dbReference>
<keyword evidence="7" id="KW-1185">Reference proteome</keyword>
<dbReference type="Gene3D" id="1.10.287.660">
    <property type="entry name" value="Helix hairpin bin"/>
    <property type="match status" value="1"/>
</dbReference>
<dbReference type="KEGG" id="tpf:TPHA_0O00480"/>
<evidence type="ECO:0000313" key="6">
    <source>
        <dbReference type="EMBL" id="CCE66018.1"/>
    </source>
</evidence>
<comment type="similarity">
    <text evidence="2">Belongs to the ISY1 family.</text>
</comment>
<evidence type="ECO:0000256" key="3">
    <source>
        <dbReference type="ARBA" id="ARBA00019194"/>
    </source>
</evidence>
<sequence length="236" mass="26982">MSRNVDKANSVLAVYQEAQAEQTGGYRDFSRLKRPTRVNSVSSLEEAREWRRQLVLEIKAKITRLFDRSLNLLQIRELSDDIDELLREKGKWDWNIRHRLGGGRADASEDNGRLFGGRVVMGTRYFGRALELPEVVALTARQRLQDEQQAALKNVVDPGLLPRDTDSPYYKGASSDAEQWHRSCQALTDSLQAKAPDQADSQLAATLQSLEVPTLKDVEHWLVMRRKEKLLRQLDL</sequence>
<dbReference type="AlphaFoldDB" id="G8C1J0"/>
<dbReference type="GO" id="GO:0071006">
    <property type="term" value="C:U2-type catalytic step 1 spliceosome"/>
    <property type="evidence" value="ECO:0007669"/>
    <property type="project" value="EnsemblFungi"/>
</dbReference>
<proteinExistence type="inferred from homology"/>
<dbReference type="GO" id="GO:0000384">
    <property type="term" value="F:first spliceosomal transesterification activity"/>
    <property type="evidence" value="ECO:0007669"/>
    <property type="project" value="EnsemblFungi"/>
</dbReference>
<dbReference type="GO" id="GO:0000974">
    <property type="term" value="C:Prp19 complex"/>
    <property type="evidence" value="ECO:0007669"/>
    <property type="project" value="EnsemblFungi"/>
</dbReference>
<dbReference type="GO" id="GO:0000350">
    <property type="term" value="P:generation of catalytic spliceosome for second transesterification step"/>
    <property type="evidence" value="ECO:0007669"/>
    <property type="project" value="EnsemblFungi"/>
</dbReference>
<protein>
    <recommendedName>
        <fullName evidence="3">Pre-mRNA-splicing factor ISY1</fullName>
    </recommendedName>
</protein>
<gene>
    <name evidence="6" type="primary">TPHA0O00480</name>
    <name evidence="6" type="ordered locus">TPHA_0O00480</name>
</gene>
<dbReference type="GO" id="GO:0000389">
    <property type="term" value="P:mRNA 3'-splice site recognition"/>
    <property type="evidence" value="ECO:0007669"/>
    <property type="project" value="EnsemblFungi"/>
</dbReference>
<name>G8C1J0_TETPH</name>
<keyword evidence="4" id="KW-0507">mRNA processing</keyword>
<accession>G8C1J0</accession>
<keyword evidence="4" id="KW-0508">mRNA splicing</keyword>
<dbReference type="SUPFAM" id="SSF140102">
    <property type="entry name" value="ISY1 domain-like"/>
    <property type="match status" value="1"/>
</dbReference>
<dbReference type="OrthoDB" id="1739576at2759"/>
<comment type="subcellular location">
    <subcellularLocation>
        <location evidence="1">Nucleus</location>
    </subcellularLocation>
</comment>
<reference evidence="6 7" key="1">
    <citation type="journal article" date="2011" name="Proc. Natl. Acad. Sci. U.S.A.">
        <title>Evolutionary erosion of yeast sex chromosomes by mating-type switching accidents.</title>
        <authorList>
            <person name="Gordon J.L."/>
            <person name="Armisen D."/>
            <person name="Proux-Wera E."/>
            <person name="Oheigeartaigh S.S."/>
            <person name="Byrne K.P."/>
            <person name="Wolfe K.H."/>
        </authorList>
    </citation>
    <scope>NUCLEOTIDE SEQUENCE [LARGE SCALE GENOMIC DNA]</scope>
    <source>
        <strain evidence="7">ATCC 24235 / CBS 4417 / NBRC 1672 / NRRL Y-8282 / UCD 70-5</strain>
    </source>
</reference>
<evidence type="ECO:0000256" key="2">
    <source>
        <dbReference type="ARBA" id="ARBA00007002"/>
    </source>
</evidence>
<dbReference type="InterPro" id="IPR029012">
    <property type="entry name" value="Helix_hairpin_bin_sf"/>
</dbReference>
<dbReference type="eggNOG" id="KOG3068">
    <property type="taxonomic scope" value="Eukaryota"/>
</dbReference>
<evidence type="ECO:0000256" key="4">
    <source>
        <dbReference type="ARBA" id="ARBA00023187"/>
    </source>
</evidence>
<dbReference type="RefSeq" id="XP_003688452.1">
    <property type="nucleotide sequence ID" value="XM_003688404.1"/>
</dbReference>
<dbReference type="Pfam" id="PF06246">
    <property type="entry name" value="Isy1"/>
    <property type="match status" value="1"/>
</dbReference>
<organism evidence="6 7">
    <name type="scientific">Tetrapisispora phaffii (strain ATCC 24235 / CBS 4417 / NBRC 1672 / NRRL Y-8282 / UCD 70-5)</name>
    <name type="common">Yeast</name>
    <name type="synonym">Fabospora phaffii</name>
    <dbReference type="NCBI Taxonomy" id="1071381"/>
    <lineage>
        <taxon>Eukaryota</taxon>
        <taxon>Fungi</taxon>
        <taxon>Dikarya</taxon>
        <taxon>Ascomycota</taxon>
        <taxon>Saccharomycotina</taxon>
        <taxon>Saccharomycetes</taxon>
        <taxon>Saccharomycetales</taxon>
        <taxon>Saccharomycetaceae</taxon>
        <taxon>Tetrapisispora</taxon>
    </lineage>
</organism>
<keyword evidence="5" id="KW-0539">Nucleus</keyword>
<dbReference type="GO" id="GO:0071007">
    <property type="term" value="C:U2-type catalytic step 2 spliceosome"/>
    <property type="evidence" value="ECO:0007669"/>
    <property type="project" value="EnsemblFungi"/>
</dbReference>
<evidence type="ECO:0000313" key="7">
    <source>
        <dbReference type="Proteomes" id="UP000005666"/>
    </source>
</evidence>
<dbReference type="GeneID" id="11530604"/>
<dbReference type="HOGENOM" id="CLU_043453_2_1_1"/>
<dbReference type="GO" id="GO:0071014">
    <property type="term" value="C:post-mRNA release spliceosomal complex"/>
    <property type="evidence" value="ECO:0007669"/>
    <property type="project" value="EnsemblFungi"/>
</dbReference>